<dbReference type="OrthoDB" id="200284at2"/>
<reference evidence="3" key="1">
    <citation type="journal article" date="2017" name="Genome Announc.">
        <title>Draft Genome Sequence of Terrimicrobium sacchariphilum NM-5T, a Facultative Anaerobic Soil Bacterium of the Class Spartobacteria.</title>
        <authorList>
            <person name="Qiu Y.L."/>
            <person name="Tourlousse D.M."/>
            <person name="Matsuura N."/>
            <person name="Ohashi A."/>
            <person name="Sekiguchi Y."/>
        </authorList>
    </citation>
    <scope>NUCLEOTIDE SEQUENCE [LARGE SCALE GENOMIC DNA]</scope>
    <source>
        <strain evidence="3">NM-5</strain>
    </source>
</reference>
<dbReference type="STRING" id="690879.TSACC_23065"/>
<evidence type="ECO:0000256" key="1">
    <source>
        <dbReference type="SAM" id="MobiDB-lite"/>
    </source>
</evidence>
<evidence type="ECO:0000313" key="2">
    <source>
        <dbReference type="EMBL" id="GAT34633.1"/>
    </source>
</evidence>
<dbReference type="EMBL" id="BDCO01000002">
    <property type="protein sequence ID" value="GAT34633.1"/>
    <property type="molecule type" value="Genomic_DNA"/>
</dbReference>
<dbReference type="RefSeq" id="WP_075080247.1">
    <property type="nucleotide sequence ID" value="NZ_BDCO01000002.1"/>
</dbReference>
<name>A0A146GBP1_TERSA</name>
<dbReference type="Proteomes" id="UP000076023">
    <property type="component" value="Unassembled WGS sequence"/>
</dbReference>
<sequence>MSTIQAILDVDADGSVHLPLPEELRHGKVMIVATLTKVTEAKPSAHAIDFLRKISARGGVSSIANPANWERENRQDRTLPGRE</sequence>
<keyword evidence="3" id="KW-1185">Reference proteome</keyword>
<comment type="caution">
    <text evidence="2">The sequence shown here is derived from an EMBL/GenBank/DDBJ whole genome shotgun (WGS) entry which is preliminary data.</text>
</comment>
<protein>
    <submittedName>
        <fullName evidence="2">Uncharacterized protein</fullName>
    </submittedName>
</protein>
<evidence type="ECO:0000313" key="3">
    <source>
        <dbReference type="Proteomes" id="UP000076023"/>
    </source>
</evidence>
<organism evidence="2 3">
    <name type="scientific">Terrimicrobium sacchariphilum</name>
    <dbReference type="NCBI Taxonomy" id="690879"/>
    <lineage>
        <taxon>Bacteria</taxon>
        <taxon>Pseudomonadati</taxon>
        <taxon>Verrucomicrobiota</taxon>
        <taxon>Terrimicrobiia</taxon>
        <taxon>Terrimicrobiales</taxon>
        <taxon>Terrimicrobiaceae</taxon>
        <taxon>Terrimicrobium</taxon>
    </lineage>
</organism>
<feature type="region of interest" description="Disordered" evidence="1">
    <location>
        <begin position="62"/>
        <end position="83"/>
    </location>
</feature>
<gene>
    <name evidence="2" type="ORF">TSACC_23065</name>
</gene>
<accession>A0A146GBP1</accession>
<dbReference type="InParanoid" id="A0A146GBP1"/>
<feature type="compositionally biased region" description="Basic and acidic residues" evidence="1">
    <location>
        <begin position="69"/>
        <end position="83"/>
    </location>
</feature>
<dbReference type="AlphaFoldDB" id="A0A146GBP1"/>
<proteinExistence type="predicted"/>